<sequence length="171" mass="19057">MCPTPAAASKQPRKPRKTGSVAFKEDTKMTRDNSELLENTSAETANVDPSKKPTSNRRKKTAKGGVKKRAKQKPLPETFTEHNDLMTQDDGGGFLESDFTQKSQKEATCTATTAEIPSEHPCESTEAAKKIKRKGEEEELVEETHYCAICMETFTDISKLHEHYMVHARGI</sequence>
<evidence type="ECO:0000313" key="5">
    <source>
        <dbReference type="Proteomes" id="UP000261600"/>
    </source>
</evidence>
<keyword evidence="1" id="KW-0862">Zinc</keyword>
<keyword evidence="5" id="KW-1185">Reference proteome</keyword>
<keyword evidence="1" id="KW-0479">Metal-binding</keyword>
<feature type="domain" description="C2H2-type" evidence="3">
    <location>
        <begin position="145"/>
        <end position="168"/>
    </location>
</feature>
<keyword evidence="1" id="KW-0863">Zinc-finger</keyword>
<evidence type="ECO:0000313" key="4">
    <source>
        <dbReference type="Ensembl" id="ENSMALP00000019344.1"/>
    </source>
</evidence>
<evidence type="ECO:0000256" key="2">
    <source>
        <dbReference type="SAM" id="MobiDB-lite"/>
    </source>
</evidence>
<dbReference type="InterPro" id="IPR013087">
    <property type="entry name" value="Znf_C2H2_type"/>
</dbReference>
<feature type="region of interest" description="Disordered" evidence="2">
    <location>
        <begin position="1"/>
        <end position="97"/>
    </location>
</feature>
<reference evidence="4" key="2">
    <citation type="submission" date="2025-09" db="UniProtKB">
        <authorList>
            <consortium name="Ensembl"/>
        </authorList>
    </citation>
    <scope>IDENTIFICATION</scope>
</reference>
<proteinExistence type="predicted"/>
<evidence type="ECO:0000256" key="1">
    <source>
        <dbReference type="PROSITE-ProRule" id="PRU00042"/>
    </source>
</evidence>
<dbReference type="GO" id="GO:0008270">
    <property type="term" value="F:zinc ion binding"/>
    <property type="evidence" value="ECO:0007669"/>
    <property type="project" value="UniProtKB-KW"/>
</dbReference>
<dbReference type="PROSITE" id="PS50157">
    <property type="entry name" value="ZINC_FINGER_C2H2_2"/>
    <property type="match status" value="1"/>
</dbReference>
<reference evidence="4" key="1">
    <citation type="submission" date="2025-08" db="UniProtKB">
        <authorList>
            <consortium name="Ensembl"/>
        </authorList>
    </citation>
    <scope>IDENTIFICATION</scope>
</reference>
<protein>
    <recommendedName>
        <fullName evidence="3">C2H2-type domain-containing protein</fullName>
    </recommendedName>
</protein>
<dbReference type="Proteomes" id="UP000261600">
    <property type="component" value="Unplaced"/>
</dbReference>
<dbReference type="AlphaFoldDB" id="A0A3Q3JIT1"/>
<dbReference type="PROSITE" id="PS00028">
    <property type="entry name" value="ZINC_FINGER_C2H2_1"/>
    <property type="match status" value="1"/>
</dbReference>
<organism evidence="4 5">
    <name type="scientific">Monopterus albus</name>
    <name type="common">Swamp eel</name>
    <dbReference type="NCBI Taxonomy" id="43700"/>
    <lineage>
        <taxon>Eukaryota</taxon>
        <taxon>Metazoa</taxon>
        <taxon>Chordata</taxon>
        <taxon>Craniata</taxon>
        <taxon>Vertebrata</taxon>
        <taxon>Euteleostomi</taxon>
        <taxon>Actinopterygii</taxon>
        <taxon>Neopterygii</taxon>
        <taxon>Teleostei</taxon>
        <taxon>Neoteleostei</taxon>
        <taxon>Acanthomorphata</taxon>
        <taxon>Anabantaria</taxon>
        <taxon>Synbranchiformes</taxon>
        <taxon>Synbranchidae</taxon>
        <taxon>Monopterus</taxon>
    </lineage>
</organism>
<accession>A0A3Q3JIT1</accession>
<feature type="compositionally biased region" description="Basic residues" evidence="2">
    <location>
        <begin position="54"/>
        <end position="72"/>
    </location>
</feature>
<evidence type="ECO:0000259" key="3">
    <source>
        <dbReference type="PROSITE" id="PS50157"/>
    </source>
</evidence>
<feature type="compositionally biased region" description="Basic and acidic residues" evidence="2">
    <location>
        <begin position="23"/>
        <end position="34"/>
    </location>
</feature>
<name>A0A3Q3JIT1_MONAL</name>
<dbReference type="Ensembl" id="ENSMALT00000019729.1">
    <property type="protein sequence ID" value="ENSMALP00000019344.1"/>
    <property type="gene ID" value="ENSMALG00000013510.1"/>
</dbReference>